<reference evidence="2 3" key="1">
    <citation type="submission" date="2023-09" db="EMBL/GenBank/DDBJ databases">
        <title>Multi-omics analysis of a traditional fermented food reveals byproduct-associated fungal strains for waste-to-food upcycling.</title>
        <authorList>
            <consortium name="Lawrence Berkeley National Laboratory"/>
            <person name="Rekdal V.M."/>
            <person name="Villalobos-Escobedo J.M."/>
            <person name="Rodriguez-Valeron N."/>
            <person name="Garcia M.O."/>
            <person name="Vasquez D.P."/>
            <person name="Damayanti I."/>
            <person name="Sorensen P.M."/>
            <person name="Baidoo E.E."/>
            <person name="De Carvalho A.C."/>
            <person name="Riley R."/>
            <person name="Lipzen A."/>
            <person name="He G."/>
            <person name="Yan M."/>
            <person name="Haridas S."/>
            <person name="Daum C."/>
            <person name="Yoshinaga Y."/>
            <person name="Ng V."/>
            <person name="Grigoriev I.V."/>
            <person name="Munk R."/>
            <person name="Nuraida L."/>
            <person name="Wijaya C.H."/>
            <person name="Morales P.-C."/>
            <person name="Keasling J.D."/>
        </authorList>
    </citation>
    <scope>NUCLEOTIDE SEQUENCE [LARGE SCALE GENOMIC DNA]</scope>
    <source>
        <strain evidence="2 3">FGSC 2613</strain>
    </source>
</reference>
<feature type="region of interest" description="Disordered" evidence="1">
    <location>
        <begin position="129"/>
        <end position="171"/>
    </location>
</feature>
<keyword evidence="3" id="KW-1185">Reference proteome</keyword>
<dbReference type="Proteomes" id="UP001451303">
    <property type="component" value="Unassembled WGS sequence"/>
</dbReference>
<protein>
    <submittedName>
        <fullName evidence="2">Uncharacterized protein</fullName>
    </submittedName>
</protein>
<proteinExistence type="predicted"/>
<organism evidence="2 3">
    <name type="scientific">Neurospora intermedia</name>
    <dbReference type="NCBI Taxonomy" id="5142"/>
    <lineage>
        <taxon>Eukaryota</taxon>
        <taxon>Fungi</taxon>
        <taxon>Dikarya</taxon>
        <taxon>Ascomycota</taxon>
        <taxon>Pezizomycotina</taxon>
        <taxon>Sordariomycetes</taxon>
        <taxon>Sordariomycetidae</taxon>
        <taxon>Sordariales</taxon>
        <taxon>Sordariaceae</taxon>
        <taxon>Neurospora</taxon>
    </lineage>
</organism>
<evidence type="ECO:0000313" key="3">
    <source>
        <dbReference type="Proteomes" id="UP001451303"/>
    </source>
</evidence>
<name>A0ABR3DN44_NEUIN</name>
<comment type="caution">
    <text evidence="2">The sequence shown here is derived from an EMBL/GenBank/DDBJ whole genome shotgun (WGS) entry which is preliminary data.</text>
</comment>
<dbReference type="EMBL" id="JAVLET010000002">
    <property type="protein sequence ID" value="KAL0473241.1"/>
    <property type="molecule type" value="Genomic_DNA"/>
</dbReference>
<gene>
    <name evidence="2" type="ORF">QR685DRAFT_569333</name>
</gene>
<evidence type="ECO:0000313" key="2">
    <source>
        <dbReference type="EMBL" id="KAL0473241.1"/>
    </source>
</evidence>
<sequence>MHFMGRQHYYGACVRRDLQPSLLTHNGVPGWLNQPTIKLCCSPFSPFRHPSHDPVPICADRNSFGMQLHLWLPLAVARSLSRRSGNPKAPTSQLKSYACHSGGSLGTANRAIEGAPGDQVEENFVGPGTHAQAAKGTRTKGRNAPPWPHGMTRREAPGPGRRNSRSPHPVTARGGALASLLYLIGRCGVPSVLF</sequence>
<evidence type="ECO:0000256" key="1">
    <source>
        <dbReference type="SAM" id="MobiDB-lite"/>
    </source>
</evidence>
<accession>A0ABR3DN44</accession>